<organism evidence="2 3">
    <name type="scientific">Algoriphagus aquimarinus</name>
    <dbReference type="NCBI Taxonomy" id="237018"/>
    <lineage>
        <taxon>Bacteria</taxon>
        <taxon>Pseudomonadati</taxon>
        <taxon>Bacteroidota</taxon>
        <taxon>Cytophagia</taxon>
        <taxon>Cytophagales</taxon>
        <taxon>Cyclobacteriaceae</taxon>
        <taxon>Algoriphagus</taxon>
    </lineage>
</organism>
<keyword evidence="1" id="KW-0812">Transmembrane</keyword>
<dbReference type="Proteomes" id="UP000198790">
    <property type="component" value="Unassembled WGS sequence"/>
</dbReference>
<dbReference type="AlphaFoldDB" id="A0A1I0YJY2"/>
<reference evidence="2 3" key="1">
    <citation type="submission" date="2016-10" db="EMBL/GenBank/DDBJ databases">
        <authorList>
            <person name="de Groot N.N."/>
        </authorList>
    </citation>
    <scope>NUCLEOTIDE SEQUENCE [LARGE SCALE GENOMIC DNA]</scope>
    <source>
        <strain evidence="2 3">DSM 23399</strain>
    </source>
</reference>
<protein>
    <recommendedName>
        <fullName evidence="4">DUF3784 domain-containing protein</fullName>
    </recommendedName>
</protein>
<feature type="transmembrane region" description="Helical" evidence="1">
    <location>
        <begin position="6"/>
        <end position="27"/>
    </location>
</feature>
<dbReference type="EMBL" id="FOKK01000004">
    <property type="protein sequence ID" value="SFB12790.1"/>
    <property type="molecule type" value="Genomic_DNA"/>
</dbReference>
<evidence type="ECO:0000313" key="3">
    <source>
        <dbReference type="Proteomes" id="UP000198790"/>
    </source>
</evidence>
<dbReference type="RefSeq" id="WP_092895920.1">
    <property type="nucleotide sequence ID" value="NZ_FOKK01000004.1"/>
</dbReference>
<feature type="transmembrane region" description="Helical" evidence="1">
    <location>
        <begin position="48"/>
        <end position="68"/>
    </location>
</feature>
<name>A0A1I0YJY2_9BACT</name>
<dbReference type="Pfam" id="PF12650">
    <property type="entry name" value="DUF3784"/>
    <property type="match status" value="1"/>
</dbReference>
<keyword evidence="3" id="KW-1185">Reference proteome</keyword>
<evidence type="ECO:0000256" key="1">
    <source>
        <dbReference type="SAM" id="Phobius"/>
    </source>
</evidence>
<dbReference type="InterPro" id="IPR017259">
    <property type="entry name" value="UCP037672"/>
</dbReference>
<proteinExistence type="predicted"/>
<sequence length="101" mass="11183">MESIYIGSLFIVLGILIKFFPGLLAGYNNLSNREKENAETNGLPTFSAIVFGAMGLISISGYFIGIWLDRPSLSNLWVLVTILGMIVLIVFGNMLVNRRTR</sequence>
<keyword evidence="1" id="KW-1133">Transmembrane helix</keyword>
<dbReference type="OrthoDB" id="836288at2"/>
<accession>A0A1I0YJY2</accession>
<keyword evidence="1" id="KW-0472">Membrane</keyword>
<evidence type="ECO:0008006" key="4">
    <source>
        <dbReference type="Google" id="ProtNLM"/>
    </source>
</evidence>
<feature type="transmembrane region" description="Helical" evidence="1">
    <location>
        <begin position="74"/>
        <end position="96"/>
    </location>
</feature>
<evidence type="ECO:0000313" key="2">
    <source>
        <dbReference type="EMBL" id="SFB12790.1"/>
    </source>
</evidence>
<gene>
    <name evidence="2" type="ORF">SAMN04489723_104341</name>
</gene>